<feature type="transmembrane region" description="Helical" evidence="2">
    <location>
        <begin position="33"/>
        <end position="56"/>
    </location>
</feature>
<dbReference type="EMBL" id="JAWUZT010000013">
    <property type="protein sequence ID" value="MDW8515761.1"/>
    <property type="molecule type" value="Genomic_DNA"/>
</dbReference>
<dbReference type="RefSeq" id="WP_153301140.1">
    <property type="nucleotide sequence ID" value="NZ_CANLXW010000041.1"/>
</dbReference>
<evidence type="ECO:0000313" key="5">
    <source>
        <dbReference type="Proteomes" id="UP000664578"/>
    </source>
</evidence>
<evidence type="ECO:0000313" key="6">
    <source>
        <dbReference type="Proteomes" id="UP001284771"/>
    </source>
</evidence>
<keyword evidence="2" id="KW-1133">Transmembrane helix</keyword>
<dbReference type="GeneID" id="93683006"/>
<keyword evidence="2" id="KW-0812">Transmembrane</keyword>
<feature type="region of interest" description="Disordered" evidence="1">
    <location>
        <begin position="1"/>
        <end position="26"/>
    </location>
</feature>
<dbReference type="Proteomes" id="UP001284771">
    <property type="component" value="Unassembled WGS sequence"/>
</dbReference>
<protein>
    <submittedName>
        <fullName evidence="3">Uncharacterized protein</fullName>
    </submittedName>
</protein>
<comment type="caution">
    <text evidence="3">The sequence shown here is derived from an EMBL/GenBank/DDBJ whole genome shotgun (WGS) entry which is preliminary data.</text>
</comment>
<gene>
    <name evidence="3" type="ORF">JF537_09830</name>
    <name evidence="4" type="ORF">RIB56_06410</name>
</gene>
<evidence type="ECO:0000256" key="1">
    <source>
        <dbReference type="SAM" id="MobiDB-lite"/>
    </source>
</evidence>
<accession>A0A1N6QXB4</accession>
<proteinExistence type="predicted"/>
<reference evidence="3" key="1">
    <citation type="submission" date="2020-12" db="EMBL/GenBank/DDBJ databases">
        <title>PHA producing bacteria isolated from mangrove.</title>
        <authorList>
            <person name="Zheng W."/>
            <person name="Yu S."/>
            <person name="Huang Y."/>
        </authorList>
    </citation>
    <scope>NUCLEOTIDE SEQUENCE</scope>
    <source>
        <strain evidence="3">GN22-4</strain>
    </source>
</reference>
<sequence>MLANHDNQQPMSRSERRKQAQPKKKTQTFQNRLLNGLILIVSIWILYLLVKILFLVQ</sequence>
<dbReference type="Proteomes" id="UP000664578">
    <property type="component" value="Unassembled WGS sequence"/>
</dbReference>
<feature type="compositionally biased region" description="Polar residues" evidence="1">
    <location>
        <begin position="1"/>
        <end position="12"/>
    </location>
</feature>
<organism evidence="3 5">
    <name type="scientific">Priestia flexa</name>
    <dbReference type="NCBI Taxonomy" id="86664"/>
    <lineage>
        <taxon>Bacteria</taxon>
        <taxon>Bacillati</taxon>
        <taxon>Bacillota</taxon>
        <taxon>Bacilli</taxon>
        <taxon>Bacillales</taxon>
        <taxon>Bacillaceae</taxon>
        <taxon>Priestia</taxon>
    </lineage>
</organism>
<keyword evidence="6" id="KW-1185">Reference proteome</keyword>
<dbReference type="EMBL" id="JAEMWV010000004">
    <property type="protein sequence ID" value="MBN8251880.1"/>
    <property type="molecule type" value="Genomic_DNA"/>
</dbReference>
<evidence type="ECO:0000313" key="4">
    <source>
        <dbReference type="EMBL" id="MDW8515761.1"/>
    </source>
</evidence>
<reference evidence="6" key="2">
    <citation type="submission" date="2023-07" db="EMBL/GenBank/DDBJ databases">
        <title>Draft genomic sequences of Priestia flexa CCM isolated from the soil of an abandoned mine contaminated by free cyanide in the high Andean zone of Tacna, Peru.</title>
        <authorList>
            <person name="Caceda Quiroz C.J."/>
            <person name="Maraza Chooque G.J."/>
            <person name="Fora Quispe G.L."/>
            <person name="Carpio Mamani M."/>
        </authorList>
    </citation>
    <scope>NUCLEOTIDE SEQUENCE [LARGE SCALE GENOMIC DNA]</scope>
    <source>
        <strain evidence="6">CCM</strain>
    </source>
</reference>
<dbReference type="AlphaFoldDB" id="A0A1N6QXB4"/>
<keyword evidence="2" id="KW-0472">Membrane</keyword>
<name>A0A1N6QXB4_9BACI</name>
<evidence type="ECO:0000256" key="2">
    <source>
        <dbReference type="SAM" id="Phobius"/>
    </source>
</evidence>
<reference evidence="4" key="3">
    <citation type="submission" date="2024-05" db="EMBL/GenBank/DDBJ databases">
        <title>Draft genomic sequences of Priestia flexa CCM isolated from the soil of an abandoned mine contaminated by free cyanide in the high Andean zone of Tacna, Peru.</title>
        <authorList>
            <person name="Caceda Quiroz C.J."/>
            <person name="Maraza Chooque G.J."/>
            <person name="Fora Quispe G.L."/>
            <person name="Carpio Mamani M."/>
        </authorList>
    </citation>
    <scope>NUCLEOTIDE SEQUENCE</scope>
    <source>
        <strain evidence="4">CCM</strain>
    </source>
</reference>
<evidence type="ECO:0000313" key="3">
    <source>
        <dbReference type="EMBL" id="MBN8251880.1"/>
    </source>
</evidence>